<evidence type="ECO:0000313" key="5">
    <source>
        <dbReference type="Proteomes" id="UP001162164"/>
    </source>
</evidence>
<accession>A0ABQ9JQ21</accession>
<sequence length="161" mass="18604">MLEVLFQFTGIEVLEYQSPKRTVDCYFYQQSRCKKGSLCRYRHHPTLRTLSGTERCLRRGQCNESASSVPSTALSPLTSREHDLTTRRADSAAIKKCLDAAGNIAEYSNTFDGNQEQRGKRLTRGQLWAVAQRFIWQRENVPSKSRHKTHQHNRYEKPSLV</sequence>
<feature type="zinc finger region" description="C3H1-type" evidence="1">
    <location>
        <begin position="19"/>
        <end position="46"/>
    </location>
</feature>
<comment type="caution">
    <text evidence="4">The sequence shown here is derived from an EMBL/GenBank/DDBJ whole genome shotgun (WGS) entry which is preliminary data.</text>
</comment>
<dbReference type="Gene3D" id="4.10.1000.10">
    <property type="entry name" value="Zinc finger, CCCH-type"/>
    <property type="match status" value="1"/>
</dbReference>
<dbReference type="InterPro" id="IPR000571">
    <property type="entry name" value="Znf_CCCH"/>
</dbReference>
<keyword evidence="1" id="KW-0863">Zinc-finger</keyword>
<feature type="domain" description="C3H1-type" evidence="3">
    <location>
        <begin position="19"/>
        <end position="46"/>
    </location>
</feature>
<evidence type="ECO:0000259" key="3">
    <source>
        <dbReference type="PROSITE" id="PS50103"/>
    </source>
</evidence>
<keyword evidence="1" id="KW-0479">Metal-binding</keyword>
<evidence type="ECO:0000256" key="1">
    <source>
        <dbReference type="PROSITE-ProRule" id="PRU00723"/>
    </source>
</evidence>
<gene>
    <name evidence="4" type="ORF">NQ317_019237</name>
</gene>
<feature type="region of interest" description="Disordered" evidence="2">
    <location>
        <begin position="141"/>
        <end position="161"/>
    </location>
</feature>
<feature type="region of interest" description="Disordered" evidence="2">
    <location>
        <begin position="65"/>
        <end position="85"/>
    </location>
</feature>
<dbReference type="Proteomes" id="UP001162164">
    <property type="component" value="Unassembled WGS sequence"/>
</dbReference>
<dbReference type="PROSITE" id="PS50103">
    <property type="entry name" value="ZF_C3H1"/>
    <property type="match status" value="1"/>
</dbReference>
<dbReference type="EMBL" id="JAPWTJ010000265">
    <property type="protein sequence ID" value="KAJ8980350.1"/>
    <property type="molecule type" value="Genomic_DNA"/>
</dbReference>
<feature type="compositionally biased region" description="Polar residues" evidence="2">
    <location>
        <begin position="65"/>
        <end position="78"/>
    </location>
</feature>
<evidence type="ECO:0000313" key="4">
    <source>
        <dbReference type="EMBL" id="KAJ8980350.1"/>
    </source>
</evidence>
<reference evidence="4" key="1">
    <citation type="journal article" date="2023" name="Insect Mol. Biol.">
        <title>Genome sequencing provides insights into the evolution of gene families encoding plant cell wall-degrading enzymes in longhorned beetles.</title>
        <authorList>
            <person name="Shin N.R."/>
            <person name="Okamura Y."/>
            <person name="Kirsch R."/>
            <person name="Pauchet Y."/>
        </authorList>
    </citation>
    <scope>NUCLEOTIDE SEQUENCE</scope>
    <source>
        <strain evidence="4">MMC_N1</strain>
    </source>
</reference>
<keyword evidence="1" id="KW-0862">Zinc</keyword>
<protein>
    <recommendedName>
        <fullName evidence="3">C3H1-type domain-containing protein</fullName>
    </recommendedName>
</protein>
<name>A0ABQ9JQ21_9CUCU</name>
<organism evidence="4 5">
    <name type="scientific">Molorchus minor</name>
    <dbReference type="NCBI Taxonomy" id="1323400"/>
    <lineage>
        <taxon>Eukaryota</taxon>
        <taxon>Metazoa</taxon>
        <taxon>Ecdysozoa</taxon>
        <taxon>Arthropoda</taxon>
        <taxon>Hexapoda</taxon>
        <taxon>Insecta</taxon>
        <taxon>Pterygota</taxon>
        <taxon>Neoptera</taxon>
        <taxon>Endopterygota</taxon>
        <taxon>Coleoptera</taxon>
        <taxon>Polyphaga</taxon>
        <taxon>Cucujiformia</taxon>
        <taxon>Chrysomeloidea</taxon>
        <taxon>Cerambycidae</taxon>
        <taxon>Lamiinae</taxon>
        <taxon>Monochamini</taxon>
        <taxon>Molorchus</taxon>
    </lineage>
</organism>
<proteinExistence type="predicted"/>
<evidence type="ECO:0000256" key="2">
    <source>
        <dbReference type="SAM" id="MobiDB-lite"/>
    </source>
</evidence>
<keyword evidence="5" id="KW-1185">Reference proteome</keyword>